<evidence type="ECO:0000256" key="1">
    <source>
        <dbReference type="ARBA" id="ARBA00008668"/>
    </source>
</evidence>
<dbReference type="InterPro" id="IPR036514">
    <property type="entry name" value="SGNH_hydro_sf"/>
</dbReference>
<proteinExistence type="inferred from homology"/>
<evidence type="ECO:0000256" key="2">
    <source>
        <dbReference type="ARBA" id="ARBA00022729"/>
    </source>
</evidence>
<name>I2Q3D2_9BACT</name>
<evidence type="ECO:0000313" key="6">
    <source>
        <dbReference type="EMBL" id="EIG54288.1"/>
    </source>
</evidence>
<feature type="active site" evidence="3">
    <location>
        <position position="309"/>
    </location>
</feature>
<dbReference type="SMART" id="SM00869">
    <property type="entry name" value="Autotransporter"/>
    <property type="match status" value="1"/>
</dbReference>
<feature type="chain" id="PRO_5003663038" evidence="4">
    <location>
        <begin position="28"/>
        <end position="645"/>
    </location>
</feature>
<dbReference type="Pfam" id="PF03797">
    <property type="entry name" value="Autotransporter"/>
    <property type="match status" value="1"/>
</dbReference>
<dbReference type="Gene3D" id="2.40.128.130">
    <property type="entry name" value="Autotransporter beta-domain"/>
    <property type="match status" value="1"/>
</dbReference>
<accession>I2Q3D2</accession>
<evidence type="ECO:0000259" key="5">
    <source>
        <dbReference type="PROSITE" id="PS51208"/>
    </source>
</evidence>
<feature type="domain" description="Autotransporter" evidence="5">
    <location>
        <begin position="361"/>
        <end position="645"/>
    </location>
</feature>
<dbReference type="HOGENOM" id="CLU_432601_0_0_7"/>
<feature type="active site" evidence="3">
    <location>
        <position position="306"/>
    </location>
</feature>
<feature type="signal peptide" evidence="4">
    <location>
        <begin position="1"/>
        <end position="27"/>
    </location>
</feature>
<dbReference type="GO" id="GO:0016788">
    <property type="term" value="F:hydrolase activity, acting on ester bonds"/>
    <property type="evidence" value="ECO:0007669"/>
    <property type="project" value="UniProtKB-ARBA"/>
</dbReference>
<dbReference type="InterPro" id="IPR005546">
    <property type="entry name" value="Autotransporte_beta"/>
</dbReference>
<dbReference type="PIRSF" id="PIRSF037375">
    <property type="entry name" value="Autotrns_EstA"/>
    <property type="match status" value="1"/>
</dbReference>
<dbReference type="EMBL" id="JH600068">
    <property type="protein sequence ID" value="EIG54288.1"/>
    <property type="molecule type" value="Genomic_DNA"/>
</dbReference>
<evidence type="ECO:0000256" key="4">
    <source>
        <dbReference type="SAM" id="SignalP"/>
    </source>
</evidence>
<feature type="active site" description="Nucleophile" evidence="3">
    <location>
        <position position="37"/>
    </location>
</feature>
<sequence length="645" mass="66518">MKKSLPIPVCLLMVSLFFATFPAPSVAFNQFIGFGDSTFDSGYFRYNTTGSATSDASIVSAVANGASGAFVGPGIMNSTMLAGRFGLNGAAVGGGGTNFANGGAFSAPLSVPGTDITLSGVSALTNVATNQQIQNYLASVGGAANPNGLYVVKTGDNDLNFMRAMSASWVAANPTFLQDLALGQAANVAALQAAGARTIVVPNSYNDAVFAAQGGLIASDNMEYYQRSLAYGMMRWGSLSAVGVRFIPADIDSVFRFVVQNPALFGFTPTSVLSANTLSPSISPLLVGWDDVTPAQMQTSLFVGQNGVHFTTAGQTIEADYEASLLTGPSQMSLLAEGAVQGGLARAATIQGQIDLSGLNRGPNGVNVWASGGVSSLAVKNAPGFPEDAGTPFTGSLGADYQTPIGLLLGAAFTLGRQTQDFSMGAGHFDQTDEALSLYAAYKAGPVWGNAVASYALYQDKIERPVALGLFTDSNSADTNGHALSLALRAGGDLRLGPVTTGPVAGLVLQRVRINGFAETGTTGAETGTNGVTALSYGQQTRDSAVTQLGWRLLVDVGPWQPFVEAKWNHELADQDRMVKAAITSTTAASYKVAANPVAMDWSSGSAGVSYKVNERVMVRGTGSAVLYSPQVVTYGGELGLSVAF</sequence>
<organism evidence="6">
    <name type="scientific">Desulfovibrio sp. U5L</name>
    <dbReference type="NCBI Taxonomy" id="596152"/>
    <lineage>
        <taxon>Bacteria</taxon>
        <taxon>Pseudomonadati</taxon>
        <taxon>Thermodesulfobacteriota</taxon>
        <taxon>Desulfovibrionia</taxon>
        <taxon>Desulfovibrionales</taxon>
        <taxon>Desulfovibrionaceae</taxon>
        <taxon>Desulfovibrio</taxon>
    </lineage>
</organism>
<dbReference type="OrthoDB" id="5292073at2"/>
<dbReference type="InterPro" id="IPR017186">
    <property type="entry name" value="Lipase_autotranspt_EstA"/>
</dbReference>
<dbReference type="PROSITE" id="PS51208">
    <property type="entry name" value="AUTOTRANSPORTER"/>
    <property type="match status" value="1"/>
</dbReference>
<dbReference type="InterPro" id="IPR036709">
    <property type="entry name" value="Autotransporte_beta_dom_sf"/>
</dbReference>
<reference evidence="6" key="1">
    <citation type="submission" date="2011-11" db="EMBL/GenBank/DDBJ databases">
        <title>Improved High-Quality Draft sequence of Desulfovibrio sp. U5L.</title>
        <authorList>
            <consortium name="US DOE Joint Genome Institute"/>
            <person name="Lucas S."/>
            <person name="Han J."/>
            <person name="Lapidus A."/>
            <person name="Cheng J.-F."/>
            <person name="Goodwin L."/>
            <person name="Pitluck S."/>
            <person name="Peters L."/>
            <person name="Ovchinnikova G."/>
            <person name="Held B."/>
            <person name="Detter J.C."/>
            <person name="Han C."/>
            <person name="Tapia R."/>
            <person name="Land M."/>
            <person name="Hauser L."/>
            <person name="Kyrpides N."/>
            <person name="Ivanova N."/>
            <person name="Pagani I."/>
            <person name="Gabster J."/>
            <person name="Walker C."/>
            <person name="Stolyar S."/>
            <person name="Stahl D."/>
            <person name="Arkin A."/>
            <person name="Dehal P."/>
            <person name="Hazen T."/>
            <person name="Woyke T."/>
        </authorList>
    </citation>
    <scope>NUCLEOTIDE SEQUENCE [LARGE SCALE GENOMIC DNA]</scope>
    <source>
        <strain evidence="6">U5L</strain>
    </source>
</reference>
<dbReference type="eggNOG" id="COG3240">
    <property type="taxonomic scope" value="Bacteria"/>
</dbReference>
<comment type="similarity">
    <text evidence="1">Belongs to the 'GDSL' lipolytic enzyme family.</text>
</comment>
<dbReference type="eggNOG" id="COG5571">
    <property type="taxonomic scope" value="Bacteria"/>
</dbReference>
<dbReference type="AlphaFoldDB" id="I2Q3D2"/>
<dbReference type="STRING" id="596152.DesU5LDRAFT_2633"/>
<evidence type="ECO:0000256" key="3">
    <source>
        <dbReference type="PIRSR" id="PIRSR037375-1"/>
    </source>
</evidence>
<dbReference type="Gene3D" id="3.40.50.1110">
    <property type="entry name" value="SGNH hydrolase"/>
    <property type="match status" value="1"/>
</dbReference>
<keyword evidence="2 4" id="KW-0732">Signal</keyword>
<protein>
    <submittedName>
        <fullName evidence="6">Autotransporter protein or domain, integral membrane beta-barrel involved in protein secretion</fullName>
    </submittedName>
</protein>
<dbReference type="SUPFAM" id="SSF103515">
    <property type="entry name" value="Autotransporter"/>
    <property type="match status" value="1"/>
</dbReference>
<gene>
    <name evidence="6" type="ORF">DesU5LDRAFT_2633</name>
</gene>